<organism evidence="6 7">
    <name type="scientific">Stenotrophomonas oahuensis</name>
    <dbReference type="NCBI Taxonomy" id="3003271"/>
    <lineage>
        <taxon>Bacteria</taxon>
        <taxon>Pseudomonadati</taxon>
        <taxon>Pseudomonadota</taxon>
        <taxon>Gammaproteobacteria</taxon>
        <taxon>Lysobacterales</taxon>
        <taxon>Lysobacteraceae</taxon>
        <taxon>Stenotrophomonas</taxon>
    </lineage>
</organism>
<keyword evidence="1" id="KW-0547">Nucleotide-binding</keyword>
<proteinExistence type="predicted"/>
<feature type="compositionally biased region" description="Polar residues" evidence="3">
    <location>
        <begin position="904"/>
        <end position="913"/>
    </location>
</feature>
<evidence type="ECO:0000256" key="1">
    <source>
        <dbReference type="ARBA" id="ARBA00022741"/>
    </source>
</evidence>
<evidence type="ECO:0000256" key="3">
    <source>
        <dbReference type="SAM" id="MobiDB-lite"/>
    </source>
</evidence>
<evidence type="ECO:0000313" key="6">
    <source>
        <dbReference type="EMBL" id="WNH51775.1"/>
    </source>
</evidence>
<dbReference type="InterPro" id="IPR046519">
    <property type="entry name" value="X-Tfes_XVIPCD"/>
</dbReference>
<dbReference type="InterPro" id="IPR027417">
    <property type="entry name" value="P-loop_NTPase"/>
</dbReference>
<feature type="region of interest" description="Disordered" evidence="3">
    <location>
        <begin position="864"/>
        <end position="913"/>
    </location>
</feature>
<sequence>MTSPDTRLSPQEHQRVLAESIIPRSGLLESSPIERPRAIILAGQPGAGKGGLTSSAEVEFAGNSVTLDPDELRSYHPNVQRFRESNPYLWAGDTHEDASQWNKELRSAAIEGRRNLVVDTTLGSGDGAVNLINDLKAKGYDVEVRGLVAHRLESELGVDNRFAGQLDKLGFGRYVPDSVRQHVYEALPGNLDKVHLETGVQIRLFNRQGEELYNNRQDSRLPGTALDAERDARLRDPTLTHTLRDGWKSMRNWHQDLPDTIQHNTKVSPNAAEALLIQRSELKVAEAVSRETATAIQVDHQVRVRPNMIRGAAIGGTAVTAVEAVTEGRKIADLYGRDNPVGAQAAIVDFGARSVGGFAGAVVGAKVGTLIGIESGPGAIVTGLIGAGVGAMGASAAVEWIENYQINNQRDATGKLWTFDPENPSAGWTRTEREVIGSVGTLVDRPIYGPTQEFTADPALAQELNYKASSEAIGLRLGEPDRPIPPYSIPGDSRDTPSIYPASWERNPETGVWRREVVVSELEHGMKNVQVEFADSQKAKHLDEYAAGTIAYNASRSPAAMAKTYEDTHAQLGWQQHGKVPDAVTWARDHTDQVLASDGRTYQRGKDGEWTHDGVFWDSKANGNLRDELDATYLQVQTHYARTADAPAQVSAVAQNTPDAVTPLATAAAMPVDDMRQPGHPGNRTYMQMMDRVSLFDSQQGLPTGEHSQRLAASTSVIANRERLDPDRTFVEKSPQGEIALVERPRPGQTGERRFEIDIRALSSRPIEETSRELANDRSPHYLNPPAPARTVEQELALQRMAPSDKAMFERIRTGTPVSVADEAVVSAVTASKQRGIDQADKISAVAMDGDRLFVVGNTPGFRAMTDVSQPQPELQRGVEQLQTQNQQQSLDQQRQQSEEQQRSASKSAAMSM</sequence>
<dbReference type="EMBL" id="CP115541">
    <property type="protein sequence ID" value="WNH51775.1"/>
    <property type="molecule type" value="Genomic_DNA"/>
</dbReference>
<protein>
    <submittedName>
        <fullName evidence="6">Zeta toxin family protein</fullName>
    </submittedName>
</protein>
<evidence type="ECO:0000313" key="7">
    <source>
        <dbReference type="Proteomes" id="UP001302072"/>
    </source>
</evidence>
<dbReference type="RefSeq" id="WP_311190996.1">
    <property type="nucleotide sequence ID" value="NZ_CP115541.1"/>
</dbReference>
<keyword evidence="2" id="KW-0067">ATP-binding</keyword>
<evidence type="ECO:0000259" key="5">
    <source>
        <dbReference type="Pfam" id="PF20410"/>
    </source>
</evidence>
<reference evidence="6 7" key="1">
    <citation type="submission" date="2022-12" db="EMBL/GenBank/DDBJ databases">
        <title>Two new species, Stenotrophomonas aracearum and Stenotrophomonas oahuensis, isolated from Anthurium (Araceae family) in Hawaii.</title>
        <authorList>
            <person name="Chunag S.C."/>
            <person name="Dobhal S."/>
            <person name="Alvarez A."/>
            <person name="Arif M."/>
        </authorList>
    </citation>
    <scope>NUCLEOTIDE SEQUENCE [LARGE SCALE GENOMIC DNA]</scope>
    <source>
        <strain evidence="6 7">A5586</strain>
    </source>
</reference>
<feature type="domain" description="Zeta toxin" evidence="4">
    <location>
        <begin position="34"/>
        <end position="217"/>
    </location>
</feature>
<evidence type="ECO:0000259" key="4">
    <source>
        <dbReference type="Pfam" id="PF06414"/>
    </source>
</evidence>
<gene>
    <name evidence="6" type="ORF">PDM29_15700</name>
</gene>
<evidence type="ECO:0000256" key="2">
    <source>
        <dbReference type="ARBA" id="ARBA00022840"/>
    </source>
</evidence>
<feature type="compositionally biased region" description="Low complexity" evidence="3">
    <location>
        <begin position="881"/>
        <end position="896"/>
    </location>
</feature>
<dbReference type="InterPro" id="IPR010488">
    <property type="entry name" value="Zeta_toxin_domain"/>
</dbReference>
<accession>A0ABY9YLK9</accession>
<feature type="domain" description="X-Tfes XVIPCD" evidence="5">
    <location>
        <begin position="676"/>
        <end position="775"/>
    </location>
</feature>
<name>A0ABY9YLK9_9GAMM</name>
<dbReference type="Proteomes" id="UP001302072">
    <property type="component" value="Chromosome"/>
</dbReference>
<dbReference type="Gene3D" id="3.40.50.300">
    <property type="entry name" value="P-loop containing nucleotide triphosphate hydrolases"/>
    <property type="match status" value="1"/>
</dbReference>
<keyword evidence="7" id="KW-1185">Reference proteome</keyword>
<dbReference type="Pfam" id="PF20410">
    <property type="entry name" value="X-Tfes_XVIPCD"/>
    <property type="match status" value="1"/>
</dbReference>
<dbReference type="Pfam" id="PF06414">
    <property type="entry name" value="Zeta_toxin"/>
    <property type="match status" value="1"/>
</dbReference>